<organism evidence="1 2">
    <name type="scientific">Lactobacillus phage LfeInf</name>
    <dbReference type="NCBI Taxonomy" id="1567484"/>
    <lineage>
        <taxon>Viruses</taxon>
        <taxon>Duplodnaviria</taxon>
        <taxon>Heunggongvirae</taxon>
        <taxon>Uroviricota</taxon>
        <taxon>Caudoviricetes</taxon>
        <taxon>Herelleviridae</taxon>
        <taxon>Hopescreekvirus</taxon>
        <taxon>Hopescreekvirus LfeInf</taxon>
    </lineage>
</organism>
<proteinExistence type="predicted"/>
<gene>
    <name evidence="1" type="ORF">LfeInf_067</name>
</gene>
<dbReference type="EMBL" id="KP054477">
    <property type="protein sequence ID" value="AIZ94693.1"/>
    <property type="molecule type" value="Genomic_DNA"/>
</dbReference>
<accession>A0A0A7NQT6</accession>
<sequence>MVSPDRLNAIGMYVKNHDIDKEQFAKIIKVPLNVLNSDLAYQGNIYNKSVRFYYALAKVSGLPLDDIIKEIRKLDTSIKKQRGED</sequence>
<dbReference type="Proteomes" id="UP000030922">
    <property type="component" value="Segment"/>
</dbReference>
<dbReference type="KEGG" id="vg:26793855"/>
<evidence type="ECO:0000313" key="1">
    <source>
        <dbReference type="EMBL" id="AIZ94693.1"/>
    </source>
</evidence>
<protein>
    <submittedName>
        <fullName evidence="1">Uncharacterized protein</fullName>
    </submittedName>
</protein>
<keyword evidence="2" id="KW-1185">Reference proteome</keyword>
<dbReference type="RefSeq" id="YP_009222305.1">
    <property type="nucleotide sequence ID" value="NC_029058.1"/>
</dbReference>
<reference evidence="2" key="1">
    <citation type="submission" date="2014-10" db="EMBL/GenBank/DDBJ databases">
        <title>Characterization of Lactobacillus fermentum phage vB_S_LfeInf.</title>
        <authorList>
            <person name="Liu M."/>
            <person name="Gill J.J."/>
            <person name="Berry J."/>
            <person name="Young R.III."/>
            <person name="Summer E.J."/>
        </authorList>
    </citation>
    <scope>NUCLEOTIDE SEQUENCE [LARGE SCALE GENOMIC DNA]</scope>
</reference>
<evidence type="ECO:0000313" key="2">
    <source>
        <dbReference type="Proteomes" id="UP000030922"/>
    </source>
</evidence>
<dbReference type="GeneID" id="26793855"/>
<name>A0A0A7NQT6_9CAUD</name>
<reference evidence="1 2" key="2">
    <citation type="journal article" date="2015" name="Biotechnol. Biofuels">
        <title>Bacteriophage application restores ethanol fermentation characteristics disrupted by Lactobacillus fermentum.</title>
        <authorList>
            <person name="Liu M."/>
            <person name="Bischoff K.M."/>
            <person name="Gill J.J."/>
            <person name="Mire-Criscione M.D."/>
            <person name="Berry J.D."/>
            <person name="Young R."/>
            <person name="Summer E.J."/>
        </authorList>
    </citation>
    <scope>NUCLEOTIDE SEQUENCE [LARGE SCALE GENOMIC DNA]</scope>
</reference>